<dbReference type="AlphaFoldDB" id="A0A167DN33"/>
<dbReference type="GeneID" id="30033166"/>
<dbReference type="EMBL" id="CP014501">
    <property type="protein sequence ID" value="ANB13092.1"/>
    <property type="molecule type" value="Genomic_DNA"/>
</dbReference>
<organism evidence="4 5">
    <name type="scientific">Sugiyamaella lignohabitans</name>
    <dbReference type="NCBI Taxonomy" id="796027"/>
    <lineage>
        <taxon>Eukaryota</taxon>
        <taxon>Fungi</taxon>
        <taxon>Dikarya</taxon>
        <taxon>Ascomycota</taxon>
        <taxon>Saccharomycotina</taxon>
        <taxon>Dipodascomycetes</taxon>
        <taxon>Dipodascales</taxon>
        <taxon>Trichomonascaceae</taxon>
        <taxon>Sugiyamaella</taxon>
    </lineage>
</organism>
<keyword evidence="1" id="KW-0521">NADP</keyword>
<dbReference type="PANTHER" id="PTHR48106:SF18">
    <property type="entry name" value="QUINONE OXIDOREDUCTASE PIG3"/>
    <property type="match status" value="1"/>
</dbReference>
<dbReference type="InterPro" id="IPR036291">
    <property type="entry name" value="NAD(P)-bd_dom_sf"/>
</dbReference>
<dbReference type="PANTHER" id="PTHR48106">
    <property type="entry name" value="QUINONE OXIDOREDUCTASE PIG3-RELATED"/>
    <property type="match status" value="1"/>
</dbReference>
<reference evidence="4 5" key="1">
    <citation type="submission" date="2016-02" db="EMBL/GenBank/DDBJ databases">
        <title>Complete genome sequence and transcriptome regulation of the pentose utilising yeast Sugiyamaella lignohabitans.</title>
        <authorList>
            <person name="Bellasio M."/>
            <person name="Peymann A."/>
            <person name="Valli M."/>
            <person name="Sipitzky M."/>
            <person name="Graf A."/>
            <person name="Sauer M."/>
            <person name="Marx H."/>
            <person name="Mattanovich D."/>
        </authorList>
    </citation>
    <scope>NUCLEOTIDE SEQUENCE [LARGE SCALE GENOMIC DNA]</scope>
    <source>
        <strain evidence="4 5">CBS 10342</strain>
    </source>
</reference>
<dbReference type="Gene3D" id="3.40.50.720">
    <property type="entry name" value="NAD(P)-binding Rossmann-like Domain"/>
    <property type="match status" value="1"/>
</dbReference>
<evidence type="ECO:0000256" key="2">
    <source>
        <dbReference type="ARBA" id="ARBA00023002"/>
    </source>
</evidence>
<dbReference type="Gene3D" id="3.90.180.10">
    <property type="entry name" value="Medium-chain alcohol dehydrogenases, catalytic domain"/>
    <property type="match status" value="1"/>
</dbReference>
<gene>
    <name evidence="4" type="ORF">AWJ20_1371</name>
</gene>
<name>A0A167DN33_9ASCO</name>
<dbReference type="Pfam" id="PF00107">
    <property type="entry name" value="ADH_zinc_N"/>
    <property type="match status" value="1"/>
</dbReference>
<dbReference type="InterPro" id="IPR014189">
    <property type="entry name" value="Quinone_OxRdtase_PIG3"/>
</dbReference>
<proteinExistence type="predicted"/>
<dbReference type="KEGG" id="slb:AWJ20_1371"/>
<dbReference type="InterPro" id="IPR013149">
    <property type="entry name" value="ADH-like_C"/>
</dbReference>
<keyword evidence="5" id="KW-1185">Reference proteome</keyword>
<dbReference type="NCBIfam" id="TIGR02824">
    <property type="entry name" value="quinone_pig3"/>
    <property type="match status" value="1"/>
</dbReference>
<dbReference type="CDD" id="cd05276">
    <property type="entry name" value="p53_inducible_oxidoreductase"/>
    <property type="match status" value="1"/>
</dbReference>
<evidence type="ECO:0000259" key="3">
    <source>
        <dbReference type="SMART" id="SM00829"/>
    </source>
</evidence>
<evidence type="ECO:0000313" key="5">
    <source>
        <dbReference type="Proteomes" id="UP000189580"/>
    </source>
</evidence>
<evidence type="ECO:0000313" key="4">
    <source>
        <dbReference type="EMBL" id="ANB13092.1"/>
    </source>
</evidence>
<evidence type="ECO:0000256" key="1">
    <source>
        <dbReference type="ARBA" id="ARBA00022857"/>
    </source>
</evidence>
<protein>
    <recommendedName>
        <fullName evidence="3">Enoyl reductase (ER) domain-containing protein</fullName>
    </recommendedName>
</protein>
<dbReference type="GO" id="GO:0016651">
    <property type="term" value="F:oxidoreductase activity, acting on NAD(P)H"/>
    <property type="evidence" value="ECO:0007669"/>
    <property type="project" value="TreeGrafter"/>
</dbReference>
<sequence length="351" mass="37706">MSGTIRAVNIRNGKGPAEALFIDDTVPKPTLKAGQALVEVKAFGLNRMDLVQRSAFYPIPPGASEILGVEFAGVIKEIHPEGTSNLDDGAGKKFAVGDRVLGLISGGAYSELVAAPLKTLLHLPEQMPFTEGAGIPQVWFTAYQVLKVVGGLSKDQSLLIHAGASGVGIAAIQIAQIIGARRIFATVGSDDKKDFIANKLRLKGTADGVIVPINYHTEDFVEVIKKIEPRGIDVTIDPVGPSYFAKNIAVAGLDGTIVIIGAMSGNVFKDEVDIRLILGKRLSIVGSTLRSRTLDYQQQLRDFLAQVLLPKIVSKEVTHSTEKVFEFNQIVEAHKVMESNKTMGKLIVKTN</sequence>
<dbReference type="OrthoDB" id="3509362at2759"/>
<keyword evidence="2" id="KW-0560">Oxidoreductase</keyword>
<dbReference type="SMART" id="SM00829">
    <property type="entry name" value="PKS_ER"/>
    <property type="match status" value="1"/>
</dbReference>
<dbReference type="InterPro" id="IPR013154">
    <property type="entry name" value="ADH-like_N"/>
</dbReference>
<accession>A0A167DN33</accession>
<dbReference type="GO" id="GO:0070402">
    <property type="term" value="F:NADPH binding"/>
    <property type="evidence" value="ECO:0007669"/>
    <property type="project" value="TreeGrafter"/>
</dbReference>
<dbReference type="SUPFAM" id="SSF50129">
    <property type="entry name" value="GroES-like"/>
    <property type="match status" value="1"/>
</dbReference>
<dbReference type="InterPro" id="IPR011032">
    <property type="entry name" value="GroES-like_sf"/>
</dbReference>
<feature type="domain" description="Enoyl reductase (ER)" evidence="3">
    <location>
        <begin position="15"/>
        <end position="348"/>
    </location>
</feature>
<dbReference type="InterPro" id="IPR020843">
    <property type="entry name" value="ER"/>
</dbReference>
<dbReference type="Pfam" id="PF08240">
    <property type="entry name" value="ADH_N"/>
    <property type="match status" value="1"/>
</dbReference>
<dbReference type="Proteomes" id="UP000189580">
    <property type="component" value="Chromosome a"/>
</dbReference>
<dbReference type="SUPFAM" id="SSF51735">
    <property type="entry name" value="NAD(P)-binding Rossmann-fold domains"/>
    <property type="match status" value="1"/>
</dbReference>
<dbReference type="RefSeq" id="XP_018735569.1">
    <property type="nucleotide sequence ID" value="XM_018878246.1"/>
</dbReference>